<dbReference type="EMBL" id="MN448299">
    <property type="protein sequence ID" value="QFG75142.1"/>
    <property type="molecule type" value="Genomic_DNA"/>
</dbReference>
<reference evidence="2" key="1">
    <citation type="journal article" date="2019" name="Philos. Trans. R. Soc. Lond., B, Biol. Sci.">
        <title>Targeted metagenomic recovery of four divergent viruses reveals shared and distinctive characteristics of giant viruses of marine eukaryotes.</title>
        <authorList>
            <person name="Needham D.M."/>
            <person name="Poirier C."/>
            <person name="Hehenberger E."/>
            <person name="Jimenez V."/>
            <person name="Swalwell J.E."/>
            <person name="Santoro A.E."/>
            <person name="Worden A.Z."/>
        </authorList>
    </citation>
    <scope>NUCLEOTIDE SEQUENCE</scope>
    <source>
        <strain evidence="2">OPacV-421</strain>
    </source>
</reference>
<keyword evidence="1" id="KW-0812">Transmembrane</keyword>
<protein>
    <submittedName>
        <fullName evidence="2">Uncharacterized protein</fullName>
    </submittedName>
</protein>
<evidence type="ECO:0000256" key="1">
    <source>
        <dbReference type="SAM" id="Phobius"/>
    </source>
</evidence>
<name>A0A5J6VLU7_9VIRU</name>
<organism evidence="2">
    <name type="scientific">Megaviridae environmental sample</name>
    <dbReference type="NCBI Taxonomy" id="1737588"/>
    <lineage>
        <taxon>Viruses</taxon>
        <taxon>Varidnaviria</taxon>
        <taxon>Bamfordvirae</taxon>
        <taxon>Nucleocytoviricota</taxon>
        <taxon>Megaviricetes</taxon>
        <taxon>Imitervirales</taxon>
        <taxon>Mimiviridae</taxon>
        <taxon>environmental samples</taxon>
    </lineage>
</organism>
<proteinExistence type="predicted"/>
<feature type="transmembrane region" description="Helical" evidence="1">
    <location>
        <begin position="6"/>
        <end position="22"/>
    </location>
</feature>
<keyword evidence="1" id="KW-1133">Transmembrane helix</keyword>
<keyword evidence="1" id="KW-0472">Membrane</keyword>
<accession>A0A5J6VLU7</accession>
<sequence length="74" mass="8818">MKFFSISAFLISLSIGLFIMYIQRPETKKIYIYPTPENLTKFQWKDSVDNCYEWKEKKVNCANYSNVKNIPVQN</sequence>
<evidence type="ECO:0000313" key="2">
    <source>
        <dbReference type="EMBL" id="QFG75142.1"/>
    </source>
</evidence>